<name>A0A644TU86_9ZZZZ</name>
<proteinExistence type="predicted"/>
<dbReference type="EMBL" id="VSSQ01000051">
    <property type="protein sequence ID" value="MPL70209.1"/>
    <property type="molecule type" value="Genomic_DNA"/>
</dbReference>
<gene>
    <name evidence="1" type="ORF">SDC9_15964</name>
</gene>
<accession>A0A644TU86</accession>
<dbReference type="AlphaFoldDB" id="A0A644TU86"/>
<comment type="caution">
    <text evidence="1">The sequence shown here is derived from an EMBL/GenBank/DDBJ whole genome shotgun (WGS) entry which is preliminary data.</text>
</comment>
<reference evidence="1" key="1">
    <citation type="submission" date="2019-08" db="EMBL/GenBank/DDBJ databases">
        <authorList>
            <person name="Kucharzyk K."/>
            <person name="Murdoch R.W."/>
            <person name="Higgins S."/>
            <person name="Loffler F."/>
        </authorList>
    </citation>
    <scope>NUCLEOTIDE SEQUENCE</scope>
</reference>
<organism evidence="1">
    <name type="scientific">bioreactor metagenome</name>
    <dbReference type="NCBI Taxonomy" id="1076179"/>
    <lineage>
        <taxon>unclassified sequences</taxon>
        <taxon>metagenomes</taxon>
        <taxon>ecological metagenomes</taxon>
    </lineage>
</organism>
<sequence>MNYPVLQNFSPLIMKKGILLTIALITFSFSCNYAQKNLSDTLKSRFQPAIDSLEKRINYLISQDASLSKMKDLKQFHIYFLSHDSTLRKQDFMDNSFINKLHSDYYEVDIKRCITKEKVSYLRANTIICNSNYEEIAGGDARYINLHSNPIYSNIVRLFAVNAIDLVINLGMNGVYICIKNNDIFVFKDTNEELQMYSLKEFAKCCYGELCPWCLRLKIINDEGSNR</sequence>
<evidence type="ECO:0000313" key="1">
    <source>
        <dbReference type="EMBL" id="MPL70209.1"/>
    </source>
</evidence>
<protein>
    <submittedName>
        <fullName evidence="1">Uncharacterized protein</fullName>
    </submittedName>
</protein>